<keyword evidence="2" id="KW-0472">Membrane</keyword>
<comment type="caution">
    <text evidence="3">The sequence shown here is derived from an EMBL/GenBank/DDBJ whole genome shotgun (WGS) entry which is preliminary data.</text>
</comment>
<evidence type="ECO:0000313" key="3">
    <source>
        <dbReference type="EMBL" id="KFI90028.1"/>
    </source>
</evidence>
<keyword evidence="2" id="KW-0812">Transmembrane</keyword>
<feature type="region of interest" description="Disordered" evidence="1">
    <location>
        <begin position="223"/>
        <end position="298"/>
    </location>
</feature>
<dbReference type="Gene3D" id="3.30.565.10">
    <property type="entry name" value="Histidine kinase-like ATPase, C-terminal domain"/>
    <property type="match status" value="1"/>
</dbReference>
<protein>
    <submittedName>
        <fullName evidence="3">Histidine kinase</fullName>
    </submittedName>
</protein>
<dbReference type="InterPro" id="IPR036890">
    <property type="entry name" value="HATPase_C_sf"/>
</dbReference>
<evidence type="ECO:0000313" key="4">
    <source>
        <dbReference type="Proteomes" id="UP000029033"/>
    </source>
</evidence>
<keyword evidence="2" id="KW-1133">Transmembrane helix</keyword>
<feature type="transmembrane region" description="Helical" evidence="2">
    <location>
        <begin position="108"/>
        <end position="132"/>
    </location>
</feature>
<dbReference type="STRING" id="158787.BSCA_0365"/>
<dbReference type="EMBL" id="JGZO01000034">
    <property type="protein sequence ID" value="KFI90028.1"/>
    <property type="molecule type" value="Genomic_DNA"/>
</dbReference>
<gene>
    <name evidence="3" type="ORF">BSCA_0365</name>
</gene>
<proteinExistence type="predicted"/>
<dbReference type="Proteomes" id="UP000029033">
    <property type="component" value="Unassembled WGS sequence"/>
</dbReference>
<name>A0A087D3C8_9BIFI</name>
<dbReference type="AlphaFoldDB" id="A0A087D3C8"/>
<accession>A0A087D3C8</accession>
<organism evidence="3 4">
    <name type="scientific">Bifidobacterium scardovii</name>
    <dbReference type="NCBI Taxonomy" id="158787"/>
    <lineage>
        <taxon>Bacteria</taxon>
        <taxon>Bacillati</taxon>
        <taxon>Actinomycetota</taxon>
        <taxon>Actinomycetes</taxon>
        <taxon>Bifidobacteriales</taxon>
        <taxon>Bifidobacteriaceae</taxon>
        <taxon>Bifidobacterium</taxon>
    </lineage>
</organism>
<feature type="compositionally biased region" description="Low complexity" evidence="1">
    <location>
        <begin position="234"/>
        <end position="275"/>
    </location>
</feature>
<reference evidence="3 4" key="1">
    <citation type="submission" date="2014-03" db="EMBL/GenBank/DDBJ databases">
        <title>Genomics of Bifidobacteria.</title>
        <authorList>
            <person name="Ventura M."/>
            <person name="Milani C."/>
            <person name="Lugli G.A."/>
        </authorList>
    </citation>
    <scope>NUCLEOTIDE SEQUENCE [LARGE SCALE GENOMIC DNA]</scope>
    <source>
        <strain evidence="3 4">LMG 21589</strain>
    </source>
</reference>
<keyword evidence="4" id="KW-1185">Reference proteome</keyword>
<feature type="compositionally biased region" description="Low complexity" evidence="1">
    <location>
        <begin position="285"/>
        <end position="298"/>
    </location>
</feature>
<dbReference type="eggNOG" id="COG4585">
    <property type="taxonomic scope" value="Bacteria"/>
</dbReference>
<sequence length="456" mass="47814">MLPVAPKTACSAGLALCLASTFLPQRYWNINGIAVIVMFLAAGYAMPRLVAALLPLAYAVVDALLYVRFGTGASGGTIVESLLDTFADADPRSSPPSHAVDTMPQHELIVFVGALVFEMMVFGFLAILGVSFRRTTQATRRLARTERMLGRVTREQRLAHMIHDAVANDMSTIAMLAWRAKTADDDAAMLDSIYERSQHVLERVHEVIDVLNGKRELDTELNAVREGGPGAPDGSGPRSGPAGGADAVTMPGTDGRPGAGPAAAGTGPAASDGPGYSSGSGEAGPGTPSAAGTPAGPASFDARLEKYVEDQDRAMAMLGLHGATRLTSAPDADVPVPVQRAAMNLTEEIYANIVRHCALDAEGPRQSDTDAHVDGLQEPAYNLFIDIAKDRVRISEVNALTESSKTMVHGTRHGNGVAMQATAIEALGGTLHATAQDGAWTLSAEIPWNDPAANMI</sequence>
<evidence type="ECO:0000256" key="2">
    <source>
        <dbReference type="SAM" id="Phobius"/>
    </source>
</evidence>
<feature type="transmembrane region" description="Helical" evidence="2">
    <location>
        <begin position="34"/>
        <end position="61"/>
    </location>
</feature>
<keyword evidence="3" id="KW-0808">Transferase</keyword>
<keyword evidence="3" id="KW-0418">Kinase</keyword>
<dbReference type="GO" id="GO:0016301">
    <property type="term" value="F:kinase activity"/>
    <property type="evidence" value="ECO:0007669"/>
    <property type="project" value="UniProtKB-KW"/>
</dbReference>
<evidence type="ECO:0000256" key="1">
    <source>
        <dbReference type="SAM" id="MobiDB-lite"/>
    </source>
</evidence>